<dbReference type="GO" id="GO:0006412">
    <property type="term" value="P:translation"/>
    <property type="evidence" value="ECO:0007669"/>
    <property type="project" value="UniProtKB-UniRule"/>
</dbReference>
<dbReference type="AlphaFoldDB" id="A0A096B047"/>
<evidence type="ECO:0000256" key="4">
    <source>
        <dbReference type="ARBA" id="ARBA00047380"/>
    </source>
</evidence>
<gene>
    <name evidence="6" type="primary">gatC</name>
    <name evidence="7" type="ORF">HMPREF9460_04003</name>
</gene>
<comment type="catalytic activity">
    <reaction evidence="4 6">
        <text>L-aspartyl-tRNA(Asn) + L-glutamine + ATP + H2O = L-asparaginyl-tRNA(Asn) + L-glutamate + ADP + phosphate + 2 H(+)</text>
        <dbReference type="Rhea" id="RHEA:14513"/>
        <dbReference type="Rhea" id="RHEA-COMP:9674"/>
        <dbReference type="Rhea" id="RHEA-COMP:9677"/>
        <dbReference type="ChEBI" id="CHEBI:15377"/>
        <dbReference type="ChEBI" id="CHEBI:15378"/>
        <dbReference type="ChEBI" id="CHEBI:29985"/>
        <dbReference type="ChEBI" id="CHEBI:30616"/>
        <dbReference type="ChEBI" id="CHEBI:43474"/>
        <dbReference type="ChEBI" id="CHEBI:58359"/>
        <dbReference type="ChEBI" id="CHEBI:78515"/>
        <dbReference type="ChEBI" id="CHEBI:78516"/>
        <dbReference type="ChEBI" id="CHEBI:456216"/>
    </reaction>
</comment>
<keyword evidence="6" id="KW-0648">Protein biosynthesis</keyword>
<dbReference type="GO" id="GO:0050566">
    <property type="term" value="F:asparaginyl-tRNA synthase (glutamine-hydrolyzing) activity"/>
    <property type="evidence" value="ECO:0007669"/>
    <property type="project" value="RHEA"/>
</dbReference>
<keyword evidence="8" id="KW-1185">Reference proteome</keyword>
<proteinExistence type="inferred from homology"/>
<dbReference type="RefSeq" id="WP_044943532.1">
    <property type="nucleotide sequence ID" value="NZ_KN174169.1"/>
</dbReference>
<dbReference type="HOGENOM" id="CLU_105899_1_2_9"/>
<protein>
    <recommendedName>
        <fullName evidence="6">Aspartyl/glutamyl-tRNA(Asn/Gln) amidotransferase subunit C</fullName>
        <shortName evidence="6">Asp/Glu-ADT subunit C</shortName>
        <ecNumber evidence="6">6.3.5.-</ecNumber>
    </recommendedName>
</protein>
<dbReference type="HAMAP" id="MF_00122">
    <property type="entry name" value="GatC"/>
    <property type="match status" value="1"/>
</dbReference>
<dbReference type="PANTHER" id="PTHR15004:SF0">
    <property type="entry name" value="GLUTAMYL-TRNA(GLN) AMIDOTRANSFERASE SUBUNIT C, MITOCHONDRIAL"/>
    <property type="match status" value="1"/>
</dbReference>
<comment type="function">
    <text evidence="3 6">Allows the formation of correctly charged Asn-tRNA(Asn) or Gln-tRNA(Gln) through the transamidation of misacylated Asp-tRNA(Asn) or Glu-tRNA(Gln) in organisms which lack either or both of asparaginyl-tRNA or glutaminyl-tRNA synthetases. The reaction takes place in the presence of glutamine and ATP through an activated phospho-Asp-tRNA(Asn) or phospho-Glu-tRNA(Gln).</text>
</comment>
<comment type="caution">
    <text evidence="7">The sequence shown here is derived from an EMBL/GenBank/DDBJ whole genome shotgun (WGS) entry which is preliminary data.</text>
</comment>
<dbReference type="PANTHER" id="PTHR15004">
    <property type="entry name" value="GLUTAMYL-TRNA(GLN) AMIDOTRANSFERASE SUBUNIT C, MITOCHONDRIAL"/>
    <property type="match status" value="1"/>
</dbReference>
<dbReference type="NCBIfam" id="TIGR00135">
    <property type="entry name" value="gatC"/>
    <property type="match status" value="1"/>
</dbReference>
<name>A0A096B047_FLAPL</name>
<dbReference type="Pfam" id="PF02686">
    <property type="entry name" value="GatC"/>
    <property type="match status" value="1"/>
</dbReference>
<dbReference type="GO" id="GO:0005524">
    <property type="term" value="F:ATP binding"/>
    <property type="evidence" value="ECO:0007669"/>
    <property type="project" value="UniProtKB-KW"/>
</dbReference>
<reference evidence="7 8" key="1">
    <citation type="submission" date="2011-08" db="EMBL/GenBank/DDBJ databases">
        <title>The Genome Sequence of Clostridium orbiscindens 1_3_50AFAA.</title>
        <authorList>
            <consortium name="The Broad Institute Genome Sequencing Platform"/>
            <person name="Earl A."/>
            <person name="Ward D."/>
            <person name="Feldgarden M."/>
            <person name="Gevers D."/>
            <person name="Daigneault M."/>
            <person name="Strauss J."/>
            <person name="Allen-Vercoe E."/>
            <person name="Young S.K."/>
            <person name="Zeng Q."/>
            <person name="Gargeya S."/>
            <person name="Fitzgerald M."/>
            <person name="Haas B."/>
            <person name="Abouelleil A."/>
            <person name="Alvarado L."/>
            <person name="Arachchi H.M."/>
            <person name="Berlin A."/>
            <person name="Brown A."/>
            <person name="Chapman S.B."/>
            <person name="Chen Z."/>
            <person name="Dunbar C."/>
            <person name="Freedman E."/>
            <person name="Gearin G."/>
            <person name="Gellesch M."/>
            <person name="Goldberg J."/>
            <person name="Griggs A."/>
            <person name="Gujja S."/>
            <person name="Heiman D."/>
            <person name="Howarth C."/>
            <person name="Larson L."/>
            <person name="Lui A."/>
            <person name="MacDonald P.J.P."/>
            <person name="Montmayeur A."/>
            <person name="Murphy C."/>
            <person name="Neiman D."/>
            <person name="Pearson M."/>
            <person name="Priest M."/>
            <person name="Roberts A."/>
            <person name="Saif S."/>
            <person name="Shea T."/>
            <person name="Shenoy N."/>
            <person name="Sisk P."/>
            <person name="Stolte C."/>
            <person name="Sykes S."/>
            <person name="Wortman J."/>
            <person name="Nusbaum C."/>
            <person name="Birren B."/>
        </authorList>
    </citation>
    <scope>NUCLEOTIDE SEQUENCE [LARGE SCALE GENOMIC DNA]</scope>
    <source>
        <strain evidence="7 8">1_3_50AFAA</strain>
    </source>
</reference>
<sequence>MNITEARIDHLSGLARLSLPGGEKEEIARELERILDYMAVLDGLDTAGAEPLSHVFPLKNVLRPDETAPSAGRAALLAGAPAADGERFLVPKAVE</sequence>
<dbReference type="GO" id="GO:0006450">
    <property type="term" value="P:regulation of translational fidelity"/>
    <property type="evidence" value="ECO:0007669"/>
    <property type="project" value="InterPro"/>
</dbReference>
<dbReference type="EMBL" id="ADLO01000125">
    <property type="protein sequence ID" value="KGF52465.1"/>
    <property type="molecule type" value="Genomic_DNA"/>
</dbReference>
<dbReference type="Proteomes" id="UP000029585">
    <property type="component" value="Unassembled WGS sequence"/>
</dbReference>
<dbReference type="GO" id="GO:0070681">
    <property type="term" value="P:glutaminyl-tRNAGln biosynthesis via transamidation"/>
    <property type="evidence" value="ECO:0007669"/>
    <property type="project" value="TreeGrafter"/>
</dbReference>
<comment type="catalytic activity">
    <reaction evidence="5 6">
        <text>L-glutamyl-tRNA(Gln) + L-glutamine + ATP + H2O = L-glutaminyl-tRNA(Gln) + L-glutamate + ADP + phosphate + H(+)</text>
        <dbReference type="Rhea" id="RHEA:17521"/>
        <dbReference type="Rhea" id="RHEA-COMP:9681"/>
        <dbReference type="Rhea" id="RHEA-COMP:9684"/>
        <dbReference type="ChEBI" id="CHEBI:15377"/>
        <dbReference type="ChEBI" id="CHEBI:15378"/>
        <dbReference type="ChEBI" id="CHEBI:29985"/>
        <dbReference type="ChEBI" id="CHEBI:30616"/>
        <dbReference type="ChEBI" id="CHEBI:43474"/>
        <dbReference type="ChEBI" id="CHEBI:58359"/>
        <dbReference type="ChEBI" id="CHEBI:78520"/>
        <dbReference type="ChEBI" id="CHEBI:78521"/>
        <dbReference type="ChEBI" id="CHEBI:456216"/>
    </reaction>
</comment>
<dbReference type="Gene3D" id="1.10.20.60">
    <property type="entry name" value="Glu-tRNAGln amidotransferase C subunit, N-terminal domain"/>
    <property type="match status" value="1"/>
</dbReference>
<evidence type="ECO:0000313" key="8">
    <source>
        <dbReference type="Proteomes" id="UP000029585"/>
    </source>
</evidence>
<evidence type="ECO:0000256" key="5">
    <source>
        <dbReference type="ARBA" id="ARBA00047913"/>
    </source>
</evidence>
<dbReference type="GO" id="GO:0050567">
    <property type="term" value="F:glutaminyl-tRNA synthase (glutamine-hydrolyzing) activity"/>
    <property type="evidence" value="ECO:0007669"/>
    <property type="project" value="UniProtKB-UniRule"/>
</dbReference>
<dbReference type="InterPro" id="IPR003837">
    <property type="entry name" value="GatC"/>
</dbReference>
<evidence type="ECO:0000256" key="3">
    <source>
        <dbReference type="ARBA" id="ARBA00024799"/>
    </source>
</evidence>
<organism evidence="7 8">
    <name type="scientific">Flavonifractor plautii 1_3_50AFAA</name>
    <dbReference type="NCBI Taxonomy" id="742738"/>
    <lineage>
        <taxon>Bacteria</taxon>
        <taxon>Bacillati</taxon>
        <taxon>Bacillota</taxon>
        <taxon>Clostridia</taxon>
        <taxon>Eubacteriales</taxon>
        <taxon>Oscillospiraceae</taxon>
        <taxon>Flavonifractor</taxon>
    </lineage>
</organism>
<keyword evidence="6" id="KW-0067">ATP-binding</keyword>
<dbReference type="InterPro" id="IPR036113">
    <property type="entry name" value="Asp/Glu-ADT_sf_sub_c"/>
</dbReference>
<comment type="similarity">
    <text evidence="1 6">Belongs to the GatC family.</text>
</comment>
<dbReference type="EC" id="6.3.5.-" evidence="6"/>
<comment type="subunit">
    <text evidence="2 6">Heterotrimer of A, B and C subunits.</text>
</comment>
<evidence type="ECO:0000256" key="2">
    <source>
        <dbReference type="ARBA" id="ARBA00011123"/>
    </source>
</evidence>
<dbReference type="PATRIC" id="fig|742738.3.peg.4122"/>
<evidence type="ECO:0000256" key="6">
    <source>
        <dbReference type="HAMAP-Rule" id="MF_00122"/>
    </source>
</evidence>
<keyword evidence="6" id="KW-0547">Nucleotide-binding</keyword>
<evidence type="ECO:0000313" key="7">
    <source>
        <dbReference type="EMBL" id="KGF52465.1"/>
    </source>
</evidence>
<dbReference type="eggNOG" id="COG0721">
    <property type="taxonomic scope" value="Bacteria"/>
</dbReference>
<accession>A0A096B047</accession>
<keyword evidence="6" id="KW-0436">Ligase</keyword>
<evidence type="ECO:0000256" key="1">
    <source>
        <dbReference type="ARBA" id="ARBA00010757"/>
    </source>
</evidence>
<dbReference type="SUPFAM" id="SSF141000">
    <property type="entry name" value="Glu-tRNAGln amidotransferase C subunit"/>
    <property type="match status" value="1"/>
</dbReference>